<feature type="compositionally biased region" description="Polar residues" evidence="1">
    <location>
        <begin position="63"/>
        <end position="73"/>
    </location>
</feature>
<keyword evidence="3" id="KW-1185">Reference proteome</keyword>
<dbReference type="EMBL" id="VSRR010030100">
    <property type="protein sequence ID" value="MPC69842.1"/>
    <property type="molecule type" value="Genomic_DNA"/>
</dbReference>
<evidence type="ECO:0000256" key="1">
    <source>
        <dbReference type="SAM" id="MobiDB-lite"/>
    </source>
</evidence>
<sequence>MFLTGYYWAGSQSLSVPLRRDPPDGRGVIGCVIRARTHALRRPSLLYGPKIRRRGRRRGNSLRAVSQCSNAHAQTKGGRTTHPGGGFDPG</sequence>
<dbReference type="AlphaFoldDB" id="A0A5B7HFB1"/>
<dbReference type="Proteomes" id="UP000324222">
    <property type="component" value="Unassembled WGS sequence"/>
</dbReference>
<comment type="caution">
    <text evidence="2">The sequence shown here is derived from an EMBL/GenBank/DDBJ whole genome shotgun (WGS) entry which is preliminary data.</text>
</comment>
<proteinExistence type="predicted"/>
<reference evidence="2 3" key="1">
    <citation type="submission" date="2019-05" db="EMBL/GenBank/DDBJ databases">
        <title>Another draft genome of Portunus trituberculatus and its Hox gene families provides insights of decapod evolution.</title>
        <authorList>
            <person name="Jeong J.-H."/>
            <person name="Song I."/>
            <person name="Kim S."/>
            <person name="Choi T."/>
            <person name="Kim D."/>
            <person name="Ryu S."/>
            <person name="Kim W."/>
        </authorList>
    </citation>
    <scope>NUCLEOTIDE SEQUENCE [LARGE SCALE GENOMIC DNA]</scope>
    <source>
        <tissue evidence="2">Muscle</tissue>
    </source>
</reference>
<feature type="region of interest" description="Disordered" evidence="1">
    <location>
        <begin position="56"/>
        <end position="90"/>
    </location>
</feature>
<name>A0A5B7HFB1_PORTR</name>
<gene>
    <name evidence="2" type="ORF">E2C01_064073</name>
</gene>
<evidence type="ECO:0000313" key="2">
    <source>
        <dbReference type="EMBL" id="MPC69842.1"/>
    </source>
</evidence>
<organism evidence="2 3">
    <name type="scientific">Portunus trituberculatus</name>
    <name type="common">Swimming crab</name>
    <name type="synonym">Neptunus trituberculatus</name>
    <dbReference type="NCBI Taxonomy" id="210409"/>
    <lineage>
        <taxon>Eukaryota</taxon>
        <taxon>Metazoa</taxon>
        <taxon>Ecdysozoa</taxon>
        <taxon>Arthropoda</taxon>
        <taxon>Crustacea</taxon>
        <taxon>Multicrustacea</taxon>
        <taxon>Malacostraca</taxon>
        <taxon>Eumalacostraca</taxon>
        <taxon>Eucarida</taxon>
        <taxon>Decapoda</taxon>
        <taxon>Pleocyemata</taxon>
        <taxon>Brachyura</taxon>
        <taxon>Eubrachyura</taxon>
        <taxon>Portunoidea</taxon>
        <taxon>Portunidae</taxon>
        <taxon>Portuninae</taxon>
        <taxon>Portunus</taxon>
    </lineage>
</organism>
<protein>
    <submittedName>
        <fullName evidence="2">Uncharacterized protein</fullName>
    </submittedName>
</protein>
<evidence type="ECO:0000313" key="3">
    <source>
        <dbReference type="Proteomes" id="UP000324222"/>
    </source>
</evidence>
<accession>A0A5B7HFB1</accession>